<keyword evidence="1" id="KW-0479">Metal-binding</keyword>
<comment type="caution">
    <text evidence="3">The sequence shown here is derived from an EMBL/GenBank/DDBJ whole genome shotgun (WGS) entry which is preliminary data.</text>
</comment>
<accession>A0A401YQF1</accession>
<dbReference type="OrthoDB" id="9805307at2"/>
<organism evidence="3 4">
    <name type="scientific">Embleya hyalina</name>
    <dbReference type="NCBI Taxonomy" id="516124"/>
    <lineage>
        <taxon>Bacteria</taxon>
        <taxon>Bacillati</taxon>
        <taxon>Actinomycetota</taxon>
        <taxon>Actinomycetes</taxon>
        <taxon>Kitasatosporales</taxon>
        <taxon>Streptomycetaceae</taxon>
        <taxon>Embleya</taxon>
    </lineage>
</organism>
<evidence type="ECO:0000313" key="4">
    <source>
        <dbReference type="Proteomes" id="UP000286931"/>
    </source>
</evidence>
<dbReference type="InterPro" id="IPR036663">
    <property type="entry name" value="Fumarylacetoacetase_C_sf"/>
</dbReference>
<evidence type="ECO:0000256" key="1">
    <source>
        <dbReference type="ARBA" id="ARBA00022723"/>
    </source>
</evidence>
<dbReference type="AlphaFoldDB" id="A0A401YQF1"/>
<evidence type="ECO:0000313" key="3">
    <source>
        <dbReference type="EMBL" id="GCD96829.1"/>
    </source>
</evidence>
<protein>
    <submittedName>
        <fullName evidence="3">2-hydroxyhepta-2,4-diene-1,7-dioate isomerase</fullName>
    </submittedName>
</protein>
<evidence type="ECO:0000259" key="2">
    <source>
        <dbReference type="Pfam" id="PF01557"/>
    </source>
</evidence>
<proteinExistence type="predicted"/>
<dbReference type="Proteomes" id="UP000286931">
    <property type="component" value="Unassembled WGS sequence"/>
</dbReference>
<dbReference type="GO" id="GO:0018773">
    <property type="term" value="F:acetylpyruvate hydrolase activity"/>
    <property type="evidence" value="ECO:0007669"/>
    <property type="project" value="TreeGrafter"/>
</dbReference>
<dbReference type="SUPFAM" id="SSF56529">
    <property type="entry name" value="FAH"/>
    <property type="match status" value="1"/>
</dbReference>
<sequence length="291" mass="31393">MRLATVPHDGTTSAALIEDHRFAPVRSLPGREDAADVAALIAQPLDPAETELLRGRLRSLTGTRLLPPILRPPKNVLCVGKNYVEHVREGAHAEGVKFEIPDEPIWFTKAHTALAGHEGTIPWDPEFTEQLDYEGELAVVVGKSGRHIRRERALDHVFGYTILNDVTARDRQQRHKQWFVGKSADGYAPLGPWVVTADAIPDPQNLTIETTVDGEIRQSDTTANMIFDVATLITAISTGLTLEPGDVIGTGTPPGVAWGSGRFLRPGSTVAVAVEGIGRLVSEVGTVTSPS</sequence>
<dbReference type="FunFam" id="3.90.850.10:FF:000002">
    <property type="entry name" value="2-hydroxyhepta-2,4-diene-1,7-dioate isomerase"/>
    <property type="match status" value="1"/>
</dbReference>
<keyword evidence="3" id="KW-0413">Isomerase</keyword>
<dbReference type="EMBL" id="BIFH01000022">
    <property type="protein sequence ID" value="GCD96829.1"/>
    <property type="molecule type" value="Genomic_DNA"/>
</dbReference>
<reference evidence="3 4" key="1">
    <citation type="submission" date="2018-12" db="EMBL/GenBank/DDBJ databases">
        <title>Draft genome sequence of Embleya hyalina NBRC 13850T.</title>
        <authorList>
            <person name="Komaki H."/>
            <person name="Hosoyama A."/>
            <person name="Kimura A."/>
            <person name="Ichikawa N."/>
            <person name="Tamura T."/>
        </authorList>
    </citation>
    <scope>NUCLEOTIDE SEQUENCE [LARGE SCALE GENOMIC DNA]</scope>
    <source>
        <strain evidence="3 4">NBRC 13850</strain>
    </source>
</reference>
<dbReference type="GO" id="GO:0016853">
    <property type="term" value="F:isomerase activity"/>
    <property type="evidence" value="ECO:0007669"/>
    <property type="project" value="UniProtKB-KW"/>
</dbReference>
<dbReference type="GO" id="GO:0046872">
    <property type="term" value="F:metal ion binding"/>
    <property type="evidence" value="ECO:0007669"/>
    <property type="project" value="UniProtKB-KW"/>
</dbReference>
<dbReference type="Pfam" id="PF01557">
    <property type="entry name" value="FAA_hydrolase"/>
    <property type="match status" value="1"/>
</dbReference>
<name>A0A401YQF1_9ACTN</name>
<dbReference type="PANTHER" id="PTHR11820:SF7">
    <property type="entry name" value="ACYLPYRUVASE FAHD1, MITOCHONDRIAL"/>
    <property type="match status" value="1"/>
</dbReference>
<keyword evidence="4" id="KW-1185">Reference proteome</keyword>
<dbReference type="GO" id="GO:0019752">
    <property type="term" value="P:carboxylic acid metabolic process"/>
    <property type="evidence" value="ECO:0007669"/>
    <property type="project" value="UniProtKB-ARBA"/>
</dbReference>
<gene>
    <name evidence="3" type="ORF">EHYA_04516</name>
</gene>
<dbReference type="PANTHER" id="PTHR11820">
    <property type="entry name" value="ACYLPYRUVASE"/>
    <property type="match status" value="1"/>
</dbReference>
<dbReference type="InterPro" id="IPR011234">
    <property type="entry name" value="Fumarylacetoacetase-like_C"/>
</dbReference>
<feature type="domain" description="Fumarylacetoacetase-like C-terminal" evidence="2">
    <location>
        <begin position="76"/>
        <end position="284"/>
    </location>
</feature>
<dbReference type="RefSeq" id="WP_126638864.1">
    <property type="nucleotide sequence ID" value="NZ_BIFH01000022.1"/>
</dbReference>
<dbReference type="Gene3D" id="3.90.850.10">
    <property type="entry name" value="Fumarylacetoacetase-like, C-terminal domain"/>
    <property type="match status" value="1"/>
</dbReference>